<proteinExistence type="predicted"/>
<accession>A0AAE3DKC9</accession>
<protein>
    <submittedName>
        <fullName evidence="1">Uncharacterized protein</fullName>
    </submittedName>
</protein>
<sequence>MLTEARAFKRFCDAIWEYHADTNQIYVHHDRTTPEVCGEWKDYEELYRLYREQYVYREDVEIWQQYMNPNHLREFLNREDQEDHFFVRIEHKELDRNSRKNTEFLNRWMEWHEVYISKIDEKSLMIASRDVREEQRNSTIAQAVLPEFDYVCRIDVATNNYVIYYSDKEKHIIPKHASDNYHTTMERVNHKNVIEEEVETLCKSMRVENVVEHLEHESEYILYATMEENGVIAHKKYRFCYVDSEKKAILLTRTDVSGIIQEKQRREREERKRLSYLENMPVAFCSIQVLLDEDGKPKDFLFTYSNREHDKLEGAGYGELIGRKFYEYFKNGDPKWLKYYYETAYEGIPHVIREYSREIQKELLIHTFQTERGHCECVMQDIRNRCSRLSFTGVGRNLSGFLRPRRRSSFSMIRRTAR</sequence>
<dbReference type="AlphaFoldDB" id="A0AAE3DKC9"/>
<organism evidence="1 2">
    <name type="scientific">Brotaphodocola catenula</name>
    <dbReference type="NCBI Taxonomy" id="2885361"/>
    <lineage>
        <taxon>Bacteria</taxon>
        <taxon>Bacillati</taxon>
        <taxon>Bacillota</taxon>
        <taxon>Clostridia</taxon>
        <taxon>Lachnospirales</taxon>
        <taxon>Lachnospiraceae</taxon>
        <taxon>Brotaphodocola</taxon>
    </lineage>
</organism>
<dbReference type="SUPFAM" id="SSF55785">
    <property type="entry name" value="PYP-like sensor domain (PAS domain)"/>
    <property type="match status" value="1"/>
</dbReference>
<reference evidence="1" key="1">
    <citation type="submission" date="2021-10" db="EMBL/GenBank/DDBJ databases">
        <title>Anaerobic single-cell dispensing facilitates the cultivation of human gut bacteria.</title>
        <authorList>
            <person name="Afrizal A."/>
        </authorList>
    </citation>
    <scope>NUCLEOTIDE SEQUENCE</scope>
    <source>
        <strain evidence="1">CLA-AA-H274</strain>
    </source>
</reference>
<dbReference type="Gene3D" id="3.30.450.20">
    <property type="entry name" value="PAS domain"/>
    <property type="match status" value="1"/>
</dbReference>
<name>A0AAE3DKC9_9FIRM</name>
<evidence type="ECO:0000313" key="1">
    <source>
        <dbReference type="EMBL" id="MCC2163923.1"/>
    </source>
</evidence>
<dbReference type="RefSeq" id="WP_308450689.1">
    <property type="nucleotide sequence ID" value="NZ_JAJEPU010000006.1"/>
</dbReference>
<keyword evidence="2" id="KW-1185">Reference proteome</keyword>
<gene>
    <name evidence="1" type="ORF">LKD32_03330</name>
</gene>
<comment type="caution">
    <text evidence="1">The sequence shown here is derived from an EMBL/GenBank/DDBJ whole genome shotgun (WGS) entry which is preliminary data.</text>
</comment>
<dbReference type="InterPro" id="IPR035965">
    <property type="entry name" value="PAS-like_dom_sf"/>
</dbReference>
<dbReference type="Proteomes" id="UP001198962">
    <property type="component" value="Unassembled WGS sequence"/>
</dbReference>
<evidence type="ECO:0000313" key="2">
    <source>
        <dbReference type="Proteomes" id="UP001198962"/>
    </source>
</evidence>
<dbReference type="EMBL" id="JAJEPU010000006">
    <property type="protein sequence ID" value="MCC2163923.1"/>
    <property type="molecule type" value="Genomic_DNA"/>
</dbReference>